<evidence type="ECO:0000313" key="6">
    <source>
        <dbReference type="Proteomes" id="UP000813444"/>
    </source>
</evidence>
<evidence type="ECO:0000256" key="2">
    <source>
        <dbReference type="ARBA" id="ARBA00011814"/>
    </source>
</evidence>
<dbReference type="GO" id="GO:0048039">
    <property type="term" value="F:ubiquinone binding"/>
    <property type="evidence" value="ECO:0007669"/>
    <property type="project" value="InterPro"/>
</dbReference>
<comment type="similarity">
    <text evidence="1">Belongs to the COQ10 family.</text>
</comment>
<evidence type="ECO:0000256" key="3">
    <source>
        <dbReference type="ARBA" id="ARBA00024947"/>
    </source>
</evidence>
<dbReference type="Gene3D" id="3.30.530.20">
    <property type="match status" value="1"/>
</dbReference>
<dbReference type="AlphaFoldDB" id="A0A8K0SRY5"/>
<evidence type="ECO:0000313" key="5">
    <source>
        <dbReference type="EMBL" id="KAH7318749.1"/>
    </source>
</evidence>
<dbReference type="EMBL" id="JAGPNK010000007">
    <property type="protein sequence ID" value="KAH7318749.1"/>
    <property type="molecule type" value="Genomic_DNA"/>
</dbReference>
<dbReference type="GO" id="GO:0045333">
    <property type="term" value="P:cellular respiration"/>
    <property type="evidence" value="ECO:0007669"/>
    <property type="project" value="InterPro"/>
</dbReference>
<dbReference type="CDD" id="cd07813">
    <property type="entry name" value="COQ10p_like"/>
    <property type="match status" value="1"/>
</dbReference>
<comment type="caution">
    <text evidence="5">The sequence shown here is derived from an EMBL/GenBank/DDBJ whole genome shotgun (WGS) entry which is preliminary data.</text>
</comment>
<proteinExistence type="inferred from homology"/>
<dbReference type="Pfam" id="PF03364">
    <property type="entry name" value="Polyketide_cyc"/>
    <property type="match status" value="1"/>
</dbReference>
<comment type="subunit">
    <text evidence="2">Interacts with coenzyme Q.</text>
</comment>
<dbReference type="InterPro" id="IPR044996">
    <property type="entry name" value="COQ10-like"/>
</dbReference>
<sequence>MSVRLALPRHALRPSAPAHRALLNQTAPLSRRSFLTFPGTDTQTLTATRTLPYAREPLYELIADVDSYSRFVPYCSISRVTQWSPPDAQGRRWPSVADLHVGWGGFNEVFTSQLRCVPGESVEAVSGDDATASSAVFKSLVTRWTVRPVTSNRPSSSPATEVHLSIKYQFVNPLYAAVSAAVSDKVAGLMIEAFEKRAQEKLGAPARL</sequence>
<dbReference type="OrthoDB" id="292693at2759"/>
<dbReference type="PANTHER" id="PTHR12901">
    <property type="entry name" value="SPERM PROTEIN HOMOLOG"/>
    <property type="match status" value="1"/>
</dbReference>
<dbReference type="SUPFAM" id="SSF55961">
    <property type="entry name" value="Bet v1-like"/>
    <property type="match status" value="1"/>
</dbReference>
<reference evidence="5" key="1">
    <citation type="journal article" date="2021" name="Nat. Commun.">
        <title>Genetic determinants of endophytism in the Arabidopsis root mycobiome.</title>
        <authorList>
            <person name="Mesny F."/>
            <person name="Miyauchi S."/>
            <person name="Thiergart T."/>
            <person name="Pickel B."/>
            <person name="Atanasova L."/>
            <person name="Karlsson M."/>
            <person name="Huettel B."/>
            <person name="Barry K.W."/>
            <person name="Haridas S."/>
            <person name="Chen C."/>
            <person name="Bauer D."/>
            <person name="Andreopoulos W."/>
            <person name="Pangilinan J."/>
            <person name="LaButti K."/>
            <person name="Riley R."/>
            <person name="Lipzen A."/>
            <person name="Clum A."/>
            <person name="Drula E."/>
            <person name="Henrissat B."/>
            <person name="Kohler A."/>
            <person name="Grigoriev I.V."/>
            <person name="Martin F.M."/>
            <person name="Hacquard S."/>
        </authorList>
    </citation>
    <scope>NUCLEOTIDE SEQUENCE</scope>
    <source>
        <strain evidence="5">MPI-CAGE-CH-0235</strain>
    </source>
</reference>
<keyword evidence="6" id="KW-1185">Reference proteome</keyword>
<evidence type="ECO:0000259" key="4">
    <source>
        <dbReference type="Pfam" id="PF03364"/>
    </source>
</evidence>
<accession>A0A8K0SRY5</accession>
<comment type="function">
    <text evidence="3">Required for the function of coenzyme Q in the respiratory chain. May serve as a chaperone or may be involved in the transport of Q6 from its site of synthesis to the catalytic sites of the respiratory complexes.</text>
</comment>
<organism evidence="5 6">
    <name type="scientific">Stachybotrys elegans</name>
    <dbReference type="NCBI Taxonomy" id="80388"/>
    <lineage>
        <taxon>Eukaryota</taxon>
        <taxon>Fungi</taxon>
        <taxon>Dikarya</taxon>
        <taxon>Ascomycota</taxon>
        <taxon>Pezizomycotina</taxon>
        <taxon>Sordariomycetes</taxon>
        <taxon>Hypocreomycetidae</taxon>
        <taxon>Hypocreales</taxon>
        <taxon>Stachybotryaceae</taxon>
        <taxon>Stachybotrys</taxon>
    </lineage>
</organism>
<gene>
    <name evidence="5" type="ORF">B0I35DRAFT_479225</name>
</gene>
<feature type="domain" description="Coenzyme Q-binding protein COQ10 START" evidence="4">
    <location>
        <begin position="52"/>
        <end position="195"/>
    </location>
</feature>
<protein>
    <submittedName>
        <fullName evidence="5">Dehydrase and lipid transport-domain-containing protein</fullName>
    </submittedName>
</protein>
<dbReference type="PANTHER" id="PTHR12901:SF10">
    <property type="entry name" value="COENZYME Q-BINDING PROTEIN COQ10, MITOCHONDRIAL"/>
    <property type="match status" value="1"/>
</dbReference>
<dbReference type="InterPro" id="IPR023393">
    <property type="entry name" value="START-like_dom_sf"/>
</dbReference>
<dbReference type="InterPro" id="IPR005031">
    <property type="entry name" value="COQ10_START"/>
</dbReference>
<name>A0A8K0SRY5_9HYPO</name>
<dbReference type="GO" id="GO:0005739">
    <property type="term" value="C:mitochondrion"/>
    <property type="evidence" value="ECO:0007669"/>
    <property type="project" value="TreeGrafter"/>
</dbReference>
<evidence type="ECO:0000256" key="1">
    <source>
        <dbReference type="ARBA" id="ARBA00006885"/>
    </source>
</evidence>
<dbReference type="Proteomes" id="UP000813444">
    <property type="component" value="Unassembled WGS sequence"/>
</dbReference>